<evidence type="ECO:0000256" key="4">
    <source>
        <dbReference type="RuleBase" id="RU361279"/>
    </source>
</evidence>
<evidence type="ECO:0000313" key="5">
    <source>
        <dbReference type="EMBL" id="BDV42356.1"/>
    </source>
</evidence>
<keyword evidence="4" id="KW-0479">Metal-binding</keyword>
<name>A0ABM8EIU2_9BACT</name>
<comment type="catalytic activity">
    <reaction evidence="4">
        <text>(6S)-5-formyl-5,6,7,8-tetrahydrofolate + ATP = (6R)-5,10-methenyltetrahydrofolate + ADP + phosphate</text>
        <dbReference type="Rhea" id="RHEA:10488"/>
        <dbReference type="ChEBI" id="CHEBI:30616"/>
        <dbReference type="ChEBI" id="CHEBI:43474"/>
        <dbReference type="ChEBI" id="CHEBI:57455"/>
        <dbReference type="ChEBI" id="CHEBI:57457"/>
        <dbReference type="ChEBI" id="CHEBI:456216"/>
        <dbReference type="EC" id="6.3.3.2"/>
    </reaction>
</comment>
<evidence type="ECO:0000313" key="6">
    <source>
        <dbReference type="Proteomes" id="UP001317705"/>
    </source>
</evidence>
<keyword evidence="4" id="KW-0460">Magnesium</keyword>
<evidence type="ECO:0000256" key="1">
    <source>
        <dbReference type="ARBA" id="ARBA00010638"/>
    </source>
</evidence>
<organism evidence="5 6">
    <name type="scientific">Geotalea uraniireducens</name>
    <dbReference type="NCBI Taxonomy" id="351604"/>
    <lineage>
        <taxon>Bacteria</taxon>
        <taxon>Pseudomonadati</taxon>
        <taxon>Thermodesulfobacteriota</taxon>
        <taxon>Desulfuromonadia</taxon>
        <taxon>Geobacterales</taxon>
        <taxon>Geobacteraceae</taxon>
        <taxon>Geotalea</taxon>
    </lineage>
</organism>
<keyword evidence="2 4" id="KW-0547">Nucleotide-binding</keyword>
<dbReference type="NCBIfam" id="TIGR02727">
    <property type="entry name" value="MTHFS_bact"/>
    <property type="match status" value="1"/>
</dbReference>
<dbReference type="Pfam" id="PF01812">
    <property type="entry name" value="5-FTHF_cyc-lig"/>
    <property type="match status" value="1"/>
</dbReference>
<dbReference type="InterPro" id="IPR002698">
    <property type="entry name" value="FTHF_cligase"/>
</dbReference>
<dbReference type="Gene3D" id="3.40.50.10420">
    <property type="entry name" value="NagB/RpiA/CoA transferase-like"/>
    <property type="match status" value="1"/>
</dbReference>
<dbReference type="PANTHER" id="PTHR23407">
    <property type="entry name" value="ATPASE INHIBITOR/5-FORMYLTETRAHYDROFOLATE CYCLO-LIGASE"/>
    <property type="match status" value="1"/>
</dbReference>
<comment type="similarity">
    <text evidence="1 4">Belongs to the 5-formyltetrahydrofolate cyclo-ligase family.</text>
</comment>
<dbReference type="InterPro" id="IPR024185">
    <property type="entry name" value="FTHF_cligase-like_sf"/>
</dbReference>
<reference evidence="5 6" key="1">
    <citation type="submission" date="2022-12" db="EMBL/GenBank/DDBJ databases">
        <title>Polyphasic characterization of Geotalea uranireducens NIT-SL11 newly isolated from a complex of sewage sludge and microbially reduced graphene oxide.</title>
        <authorList>
            <person name="Xie L."/>
            <person name="Yoshida N."/>
            <person name="Meng L."/>
        </authorList>
    </citation>
    <scope>NUCLEOTIDE SEQUENCE [LARGE SCALE GENOMIC DNA]</scope>
    <source>
        <strain evidence="5 6">NIT-SL11</strain>
    </source>
</reference>
<gene>
    <name evidence="5" type="ORF">GURASL_12790</name>
</gene>
<dbReference type="Proteomes" id="UP001317705">
    <property type="component" value="Chromosome"/>
</dbReference>
<dbReference type="RefSeq" id="WP_282002773.1">
    <property type="nucleotide sequence ID" value="NZ_AP027151.1"/>
</dbReference>
<dbReference type="EC" id="6.3.3.2" evidence="4"/>
<dbReference type="InterPro" id="IPR037171">
    <property type="entry name" value="NagB/RpiA_transferase-like"/>
</dbReference>
<evidence type="ECO:0000256" key="3">
    <source>
        <dbReference type="ARBA" id="ARBA00022840"/>
    </source>
</evidence>
<sequence length="187" mass="20043">MAKQLLRKTMLSRRKQHSAGELAEAGDRIQLTLIASPEFRAAQVVALYAPIHGEVATDKVMAAALAAGKTVLFPAVCDDSLRFVAVADHGQLQPGAYGIPEPCPTEGVVPVECADLVVVPGVAFDLGGRRVGYGKGYYDRAVHHLEGQGRLVAFCYDFQLVAEIAGEPHDVAVDRIITETRIIRPLG</sequence>
<evidence type="ECO:0000256" key="2">
    <source>
        <dbReference type="ARBA" id="ARBA00022741"/>
    </source>
</evidence>
<dbReference type="PANTHER" id="PTHR23407:SF1">
    <property type="entry name" value="5-FORMYLTETRAHYDROFOLATE CYCLO-LIGASE"/>
    <property type="match status" value="1"/>
</dbReference>
<keyword evidence="3 4" id="KW-0067">ATP-binding</keyword>
<accession>A0ABM8EIU2</accession>
<dbReference type="PIRSF" id="PIRSF006806">
    <property type="entry name" value="FTHF_cligase"/>
    <property type="match status" value="1"/>
</dbReference>
<protein>
    <recommendedName>
        <fullName evidence="4">5-formyltetrahydrofolate cyclo-ligase</fullName>
        <ecNumber evidence="4">6.3.3.2</ecNumber>
    </recommendedName>
</protein>
<keyword evidence="6" id="KW-1185">Reference proteome</keyword>
<comment type="cofactor">
    <cofactor evidence="4">
        <name>Mg(2+)</name>
        <dbReference type="ChEBI" id="CHEBI:18420"/>
    </cofactor>
</comment>
<dbReference type="EMBL" id="AP027151">
    <property type="protein sequence ID" value="BDV42356.1"/>
    <property type="molecule type" value="Genomic_DNA"/>
</dbReference>
<dbReference type="SUPFAM" id="SSF100950">
    <property type="entry name" value="NagB/RpiA/CoA transferase-like"/>
    <property type="match status" value="1"/>
</dbReference>
<proteinExistence type="inferred from homology"/>